<dbReference type="SUPFAM" id="SSF56784">
    <property type="entry name" value="HAD-like"/>
    <property type="match status" value="1"/>
</dbReference>
<dbReference type="GO" id="GO:0043682">
    <property type="term" value="F:P-type divalent copper transporter activity"/>
    <property type="evidence" value="ECO:0007669"/>
    <property type="project" value="TreeGrafter"/>
</dbReference>
<dbReference type="GO" id="GO:0005524">
    <property type="term" value="F:ATP binding"/>
    <property type="evidence" value="ECO:0007669"/>
    <property type="project" value="UniProtKB-UniRule"/>
</dbReference>
<dbReference type="SFLD" id="SFLDS00003">
    <property type="entry name" value="Haloacid_Dehalogenase"/>
    <property type="match status" value="1"/>
</dbReference>
<evidence type="ECO:0000256" key="6">
    <source>
        <dbReference type="ARBA" id="ARBA00022840"/>
    </source>
</evidence>
<dbReference type="InterPro" id="IPR023298">
    <property type="entry name" value="ATPase_P-typ_TM_dom_sf"/>
</dbReference>
<dbReference type="Pfam" id="PF00702">
    <property type="entry name" value="Hydrolase"/>
    <property type="match status" value="1"/>
</dbReference>
<dbReference type="NCBIfam" id="TIGR01494">
    <property type="entry name" value="ATPase_P-type"/>
    <property type="match status" value="2"/>
</dbReference>
<dbReference type="InterPro" id="IPR044492">
    <property type="entry name" value="P_typ_ATPase_HD_dom"/>
</dbReference>
<reference evidence="13 14" key="1">
    <citation type="journal article" date="2015" name="Plant Cell">
        <title>Oil accumulation by the oleaginous diatom Fistulifera solaris as revealed by the genome and transcriptome.</title>
        <authorList>
            <person name="Tanaka T."/>
            <person name="Maeda Y."/>
            <person name="Veluchamy A."/>
            <person name="Tanaka M."/>
            <person name="Abida H."/>
            <person name="Marechal E."/>
            <person name="Bowler C."/>
            <person name="Muto M."/>
            <person name="Sunaga Y."/>
            <person name="Tanaka M."/>
            <person name="Yoshino T."/>
            <person name="Taniguchi T."/>
            <person name="Fukuda Y."/>
            <person name="Nemoto M."/>
            <person name="Matsumoto M."/>
            <person name="Wong P.S."/>
            <person name="Aburatani S."/>
            <person name="Fujibuchi W."/>
        </authorList>
    </citation>
    <scope>NUCLEOTIDE SEQUENCE [LARGE SCALE GENOMIC DNA]</scope>
    <source>
        <strain evidence="13 14">JPCC DA0580</strain>
    </source>
</reference>
<dbReference type="SUPFAM" id="SSF81653">
    <property type="entry name" value="Calcium ATPase, transduction domain A"/>
    <property type="match status" value="1"/>
</dbReference>
<evidence type="ECO:0000313" key="14">
    <source>
        <dbReference type="Proteomes" id="UP000198406"/>
    </source>
</evidence>
<evidence type="ECO:0000256" key="5">
    <source>
        <dbReference type="ARBA" id="ARBA00022741"/>
    </source>
</evidence>
<accession>A0A1Z5JLK1</accession>
<dbReference type="NCBIfam" id="TIGR01525">
    <property type="entry name" value="ATPase-IB_hvy"/>
    <property type="match status" value="1"/>
</dbReference>
<dbReference type="Pfam" id="PF00122">
    <property type="entry name" value="E1-E2_ATPase"/>
    <property type="match status" value="1"/>
</dbReference>
<feature type="transmembrane region" description="Helical" evidence="10">
    <location>
        <begin position="183"/>
        <end position="202"/>
    </location>
</feature>
<comment type="caution">
    <text evidence="13">The sequence shown here is derived from an EMBL/GenBank/DDBJ whole genome shotgun (WGS) entry which is preliminary data.</text>
</comment>
<dbReference type="EC" id="3.6.3.4" evidence="13"/>
<keyword evidence="6 10" id="KW-0067">ATP-binding</keyword>
<keyword evidence="14" id="KW-1185">Reference proteome</keyword>
<dbReference type="InParanoid" id="A0A1Z5JLK1"/>
<feature type="transmembrane region" description="Helical" evidence="10">
    <location>
        <begin position="824"/>
        <end position="846"/>
    </location>
</feature>
<gene>
    <name evidence="13" type="ORF">FisN_29Lh115</name>
</gene>
<dbReference type="InterPro" id="IPR027256">
    <property type="entry name" value="P-typ_ATPase_IB"/>
</dbReference>
<organism evidence="13 14">
    <name type="scientific">Fistulifera solaris</name>
    <name type="common">Oleaginous diatom</name>
    <dbReference type="NCBI Taxonomy" id="1519565"/>
    <lineage>
        <taxon>Eukaryota</taxon>
        <taxon>Sar</taxon>
        <taxon>Stramenopiles</taxon>
        <taxon>Ochrophyta</taxon>
        <taxon>Bacillariophyta</taxon>
        <taxon>Bacillariophyceae</taxon>
        <taxon>Bacillariophycidae</taxon>
        <taxon>Naviculales</taxon>
        <taxon>Naviculaceae</taxon>
        <taxon>Fistulifera</taxon>
    </lineage>
</organism>
<dbReference type="PROSITE" id="PS00154">
    <property type="entry name" value="ATPASE_E1_E2"/>
    <property type="match status" value="1"/>
</dbReference>
<dbReference type="Pfam" id="PF00403">
    <property type="entry name" value="HMA"/>
    <property type="match status" value="1"/>
</dbReference>
<dbReference type="InterPro" id="IPR018303">
    <property type="entry name" value="ATPase_P-typ_P_site"/>
</dbReference>
<dbReference type="GO" id="GO:0012505">
    <property type="term" value="C:endomembrane system"/>
    <property type="evidence" value="ECO:0007669"/>
    <property type="project" value="UniProtKB-SubCell"/>
</dbReference>
<feature type="transmembrane region" description="Helical" evidence="10">
    <location>
        <begin position="852"/>
        <end position="876"/>
    </location>
</feature>
<dbReference type="SFLD" id="SFLDF00027">
    <property type="entry name" value="p-type_atpase"/>
    <property type="match status" value="1"/>
</dbReference>
<comment type="similarity">
    <text evidence="2 10">Belongs to the cation transport ATPase (P-type) (TC 3.A.3) family. Type IB subfamily.</text>
</comment>
<feature type="transmembrane region" description="Helical" evidence="10">
    <location>
        <begin position="247"/>
        <end position="270"/>
    </location>
</feature>
<feature type="transmembrane region" description="Helical" evidence="10">
    <location>
        <begin position="282"/>
        <end position="301"/>
    </location>
</feature>
<dbReference type="SUPFAM" id="SSF81665">
    <property type="entry name" value="Calcium ATPase, transmembrane domain M"/>
    <property type="match status" value="1"/>
</dbReference>
<evidence type="ECO:0000256" key="3">
    <source>
        <dbReference type="ARBA" id="ARBA00022692"/>
    </source>
</evidence>
<dbReference type="CDD" id="cd02094">
    <property type="entry name" value="P-type_ATPase_Cu-like"/>
    <property type="match status" value="1"/>
</dbReference>
<feature type="transmembrane region" description="Helical" evidence="10">
    <location>
        <begin position="457"/>
        <end position="477"/>
    </location>
</feature>
<dbReference type="GO" id="GO:0005507">
    <property type="term" value="F:copper ion binding"/>
    <property type="evidence" value="ECO:0007669"/>
    <property type="project" value="TreeGrafter"/>
</dbReference>
<feature type="transmembrane region" description="Helical" evidence="10">
    <location>
        <begin position="222"/>
        <end position="240"/>
    </location>
</feature>
<evidence type="ECO:0000259" key="12">
    <source>
        <dbReference type="PROSITE" id="PS50846"/>
    </source>
</evidence>
<keyword evidence="9 10" id="KW-0472">Membrane</keyword>
<dbReference type="OrthoDB" id="432719at2759"/>
<keyword evidence="3 10" id="KW-0812">Transmembrane</keyword>
<evidence type="ECO:0000256" key="8">
    <source>
        <dbReference type="ARBA" id="ARBA00022989"/>
    </source>
</evidence>
<dbReference type="PROSITE" id="PS50846">
    <property type="entry name" value="HMA_2"/>
    <property type="match status" value="1"/>
</dbReference>
<dbReference type="Proteomes" id="UP000198406">
    <property type="component" value="Unassembled WGS sequence"/>
</dbReference>
<dbReference type="SFLD" id="SFLDG00002">
    <property type="entry name" value="C1.7:_P-type_atpase_like"/>
    <property type="match status" value="1"/>
</dbReference>
<dbReference type="FunFam" id="2.70.150.10:FF:000002">
    <property type="entry name" value="Copper-transporting ATPase 1, putative"/>
    <property type="match status" value="1"/>
</dbReference>
<evidence type="ECO:0000256" key="4">
    <source>
        <dbReference type="ARBA" id="ARBA00022723"/>
    </source>
</evidence>
<dbReference type="GO" id="GO:0055070">
    <property type="term" value="P:copper ion homeostasis"/>
    <property type="evidence" value="ECO:0007669"/>
    <property type="project" value="TreeGrafter"/>
</dbReference>
<dbReference type="Gene3D" id="2.70.150.10">
    <property type="entry name" value="Calcium-transporting ATPase, cytoplasmic transduction domain A"/>
    <property type="match status" value="1"/>
</dbReference>
<dbReference type="InterPro" id="IPR001757">
    <property type="entry name" value="P_typ_ATPase"/>
</dbReference>
<keyword evidence="5 10" id="KW-0547">Nucleotide-binding</keyword>
<dbReference type="InterPro" id="IPR036163">
    <property type="entry name" value="HMA_dom_sf"/>
</dbReference>
<name>A0A1Z5JLK1_FISSO</name>
<dbReference type="InterPro" id="IPR059000">
    <property type="entry name" value="ATPase_P-type_domA"/>
</dbReference>
<dbReference type="InterPro" id="IPR036412">
    <property type="entry name" value="HAD-like_sf"/>
</dbReference>
<dbReference type="Gene3D" id="3.40.1110.10">
    <property type="entry name" value="Calcium-transporting ATPase, cytoplasmic domain N"/>
    <property type="match status" value="2"/>
</dbReference>
<proteinExistence type="inferred from homology"/>
<evidence type="ECO:0000256" key="10">
    <source>
        <dbReference type="RuleBase" id="RU362081"/>
    </source>
</evidence>
<dbReference type="InterPro" id="IPR006121">
    <property type="entry name" value="HMA_dom"/>
</dbReference>
<protein>
    <submittedName>
        <fullName evidence="13">Cu2+-exporting ATPase</fullName>
        <ecNumber evidence="13">3.6.3.4</ecNumber>
    </submittedName>
</protein>
<dbReference type="PRINTS" id="PR00120">
    <property type="entry name" value="HATPASE"/>
</dbReference>
<keyword evidence="8 10" id="KW-1133">Transmembrane helix</keyword>
<dbReference type="Gene3D" id="3.30.70.100">
    <property type="match status" value="1"/>
</dbReference>
<feature type="compositionally biased region" description="Low complexity" evidence="11">
    <location>
        <begin position="130"/>
        <end position="141"/>
    </location>
</feature>
<dbReference type="AlphaFoldDB" id="A0A1Z5JLK1"/>
<dbReference type="Gene3D" id="3.40.50.1000">
    <property type="entry name" value="HAD superfamily/HAD-like"/>
    <property type="match status" value="1"/>
</dbReference>
<keyword evidence="13" id="KW-0378">Hydrolase</keyword>
<keyword evidence="7" id="KW-1278">Translocase</keyword>
<evidence type="ECO:0000256" key="9">
    <source>
        <dbReference type="ARBA" id="ARBA00023136"/>
    </source>
</evidence>
<feature type="region of interest" description="Disordered" evidence="11">
    <location>
        <begin position="126"/>
        <end position="160"/>
    </location>
</feature>
<evidence type="ECO:0000256" key="7">
    <source>
        <dbReference type="ARBA" id="ARBA00022967"/>
    </source>
</evidence>
<keyword evidence="4 10" id="KW-0479">Metal-binding</keyword>
<feature type="transmembrane region" description="Helical" evidence="10">
    <location>
        <begin position="497"/>
        <end position="516"/>
    </location>
</feature>
<dbReference type="EMBL" id="BDSP01000084">
    <property type="protein sequence ID" value="GAX14897.1"/>
    <property type="molecule type" value="Genomic_DNA"/>
</dbReference>
<dbReference type="GO" id="GO:0016887">
    <property type="term" value="F:ATP hydrolysis activity"/>
    <property type="evidence" value="ECO:0007669"/>
    <property type="project" value="InterPro"/>
</dbReference>
<comment type="subcellular location">
    <subcellularLocation>
        <location evidence="1">Endomembrane system</location>
        <topology evidence="1">Multi-pass membrane protein</topology>
    </subcellularLocation>
    <subcellularLocation>
        <location evidence="10">Membrane</location>
    </subcellularLocation>
</comment>
<dbReference type="SUPFAM" id="SSF55008">
    <property type="entry name" value="HMA, heavy metal-associated domain"/>
    <property type="match status" value="1"/>
</dbReference>
<feature type="domain" description="HMA" evidence="12">
    <location>
        <begin position="43"/>
        <end position="114"/>
    </location>
</feature>
<evidence type="ECO:0000256" key="1">
    <source>
        <dbReference type="ARBA" id="ARBA00004127"/>
    </source>
</evidence>
<dbReference type="InterPro" id="IPR023214">
    <property type="entry name" value="HAD_sf"/>
</dbReference>
<sequence>MSEEERSTHFINEEIITITTTTTTTPQHIGDIEDLVRTTQYYNRAEFWIHGMTCTVCSGTIEQSIRHEIPEISTVAISLATDIATITWPATYHPPDRMTRRIQQAIEAVGYSVEKVVAILENSSHTVHDNINNNNNNNNNNSTEPDEQQQQQQTPRNTFDDMEERWQQLQQRQAEKVQGRRNAFLWSLMGTIPILALTMFLPHHWFPILQRPIQVLHLQMPLEALVLWMLATPVQFLSGWEFYRGAFLAVCVAGRAGMDVLIVLGTTASYSYAVVGVLTGDIMAAHFFETSAVLICFVLGGKWMQALAVRRTSQALTQLLELQAKTAIQVTPLSPTAPFDPSRDPYRETIVPIQNIGAGDIVKVIQGISIPADGMVLVGEMSVDESMVTGEAIPVLKTIGSSVMGGTVCVETGSEGASFCQVTGVGAQTALAQIVQLVHDAQTRTVPIQTFADSISALFVPVVCSISVVTFLVWYALCSTHVVPSSWYAEEDPMTFSILFAIACLVISCPCALGLATPTAVMVGTGVSAKVGILLKGGESLEIASTVDSVVFDKTGTLTKGKPVVSDFLKLDDKEQTNENQIFWLLASLERSLEHPLAKAIVKFAEEKLGEEYIEEEPLEQPSDFRSFTGRGAWGRFGNTLIAVGNRAFAEMHNYDLTFVAEECMQSLEEEGKTAVLIALNGIVKAILGIVDEIKEDASPAIAYLRSEMGIDVWMVTGDNTTTAAAVGRKLNIPQHRIIAEALPATKLEHVRTLQAEGKVVAMVGDGINDSPALAQADVGLSLGTGAAIANEASDIVLVKGHVVDVCTALDLSRAIFRRIQWNFVWSLIYNCLGIPVAAGVFYPFLRVRLPPTVAALAMALSSVSVVMSSLLLRWYQPPSIELSSRQPRRQRRRPHRVVAVVAVDSDSDAMMSERLLDHDFTELTETTELVDNRTVPSGSE</sequence>
<evidence type="ECO:0000256" key="11">
    <source>
        <dbReference type="SAM" id="MobiDB-lite"/>
    </source>
</evidence>
<dbReference type="GO" id="GO:0016020">
    <property type="term" value="C:membrane"/>
    <property type="evidence" value="ECO:0007669"/>
    <property type="project" value="UniProtKB-SubCell"/>
</dbReference>
<evidence type="ECO:0000313" key="13">
    <source>
        <dbReference type="EMBL" id="GAX14897.1"/>
    </source>
</evidence>
<dbReference type="CDD" id="cd00371">
    <property type="entry name" value="HMA"/>
    <property type="match status" value="1"/>
</dbReference>
<evidence type="ECO:0000256" key="2">
    <source>
        <dbReference type="ARBA" id="ARBA00006024"/>
    </source>
</evidence>
<dbReference type="PRINTS" id="PR00119">
    <property type="entry name" value="CATATPASE"/>
</dbReference>
<dbReference type="PANTHER" id="PTHR43520:SF8">
    <property type="entry name" value="P-TYPE CU(+) TRANSPORTER"/>
    <property type="match status" value="1"/>
</dbReference>
<dbReference type="InterPro" id="IPR008250">
    <property type="entry name" value="ATPase_P-typ_transduc_dom_A_sf"/>
</dbReference>
<dbReference type="InterPro" id="IPR023299">
    <property type="entry name" value="ATPase_P-typ_cyto_dom_N"/>
</dbReference>
<dbReference type="PANTHER" id="PTHR43520">
    <property type="entry name" value="ATP7, ISOFORM B"/>
    <property type="match status" value="1"/>
</dbReference>